<reference evidence="5" key="1">
    <citation type="journal article" date="2020" name="Stud. Mycol.">
        <title>101 Dothideomycetes genomes: a test case for predicting lifestyles and emergence of pathogens.</title>
        <authorList>
            <person name="Haridas S."/>
            <person name="Albert R."/>
            <person name="Binder M."/>
            <person name="Bloem J."/>
            <person name="Labutti K."/>
            <person name="Salamov A."/>
            <person name="Andreopoulos B."/>
            <person name="Baker S."/>
            <person name="Barry K."/>
            <person name="Bills G."/>
            <person name="Bluhm B."/>
            <person name="Cannon C."/>
            <person name="Castanera R."/>
            <person name="Culley D."/>
            <person name="Daum C."/>
            <person name="Ezra D."/>
            <person name="Gonzalez J."/>
            <person name="Henrissat B."/>
            <person name="Kuo A."/>
            <person name="Liang C."/>
            <person name="Lipzen A."/>
            <person name="Lutzoni F."/>
            <person name="Magnuson J."/>
            <person name="Mondo S."/>
            <person name="Nolan M."/>
            <person name="Ohm R."/>
            <person name="Pangilinan J."/>
            <person name="Park H.-J."/>
            <person name="Ramirez L."/>
            <person name="Alfaro M."/>
            <person name="Sun H."/>
            <person name="Tritt A."/>
            <person name="Yoshinaga Y."/>
            <person name="Zwiers L.-H."/>
            <person name="Turgeon B."/>
            <person name="Goodwin S."/>
            <person name="Spatafora J."/>
            <person name="Crous P."/>
            <person name="Grigoriev I."/>
        </authorList>
    </citation>
    <scope>NUCLEOTIDE SEQUENCE</scope>
    <source>
        <strain evidence="5">CBS 279.74</strain>
    </source>
</reference>
<protein>
    <recommendedName>
        <fullName evidence="4">Zn(2)-C6 fungal-type domain-containing protein</fullName>
    </recommendedName>
</protein>
<sequence length="758" mass="85122">MPKDTANPIPRQRPVSCRLCRTRKLRCSRESPCSNCVARRVRCELEDAVLPARVLVPSQATSVASPRNNGGTSTSDPDLVERIRKLEQIVERQQRLTSDHSPRTTSHASDIGSSSDGTQGQSHAFEELHVTSPLYSQNETRGVPTDEHLDKDVAWLESIYSGHVNLSGNKIPTNPVVFRSCPVQHIASAQTYITHNANSFGSSPELIRCVWLPQYAEAKILVQKYVDVIDHVHHVIHTPSIMSVVDEVYGCLSQQGQVKPGSIMLLLGIFASSTHSWVHVDAERGLFEKPEVANNQSPLWIKALEDVLDIAHRTAEVSTEGIQGIIISFFTLINFEGYSRRCRALYYNGLLLARELGLHCLDHPVNAARANTAQTEMGRRVWWYLVASDWLISMVSGVPQFEEVEPHSCLHRGFAARFEGVARGIYQCHPRQMVTRKPLNINDEDIVDGMSRVEQPLSQPTDMTYSLLRIKLAEISRHITDRTPLVMGFEGGYNTGPSHDVVMDIDTEIQTLINEDLPSWTSMPAAEIVSIYKISPSKAAHIAQQGYMFRSLLYAQRCKLHFPFYNRGFKDATFATSRDVCLQSARLIIQTEMNIEYMNLRYSVRYKFIGLLMSVFMSSLVLLMDLCHNRSSSRREKQRVEISDALGILEAARHESEVAARFLDSLVLVLRKHKVSPTGQRDSDITKPMFNPDTRFHGDLTTDTSLRSASGCNGDNINMVDGEELSSYFNDIAQSFEQGDAESFDWDSIFSGLKSSFV</sequence>
<accession>A0A6G1KQ59</accession>
<dbReference type="GO" id="GO:0008270">
    <property type="term" value="F:zinc ion binding"/>
    <property type="evidence" value="ECO:0007669"/>
    <property type="project" value="InterPro"/>
</dbReference>
<keyword evidence="2" id="KW-0539">Nucleus</keyword>
<evidence type="ECO:0000313" key="5">
    <source>
        <dbReference type="EMBL" id="KAF2714753.1"/>
    </source>
</evidence>
<feature type="compositionally biased region" description="Basic and acidic residues" evidence="3">
    <location>
        <begin position="92"/>
        <end position="102"/>
    </location>
</feature>
<comment type="subcellular location">
    <subcellularLocation>
        <location evidence="1">Nucleus</location>
    </subcellularLocation>
</comment>
<feature type="region of interest" description="Disordered" evidence="3">
    <location>
        <begin position="61"/>
        <end position="80"/>
    </location>
</feature>
<dbReference type="AlphaFoldDB" id="A0A6G1KQ59"/>
<evidence type="ECO:0000256" key="2">
    <source>
        <dbReference type="ARBA" id="ARBA00023242"/>
    </source>
</evidence>
<dbReference type="InterPro" id="IPR036864">
    <property type="entry name" value="Zn2-C6_fun-type_DNA-bd_sf"/>
</dbReference>
<dbReference type="Gene3D" id="4.10.240.10">
    <property type="entry name" value="Zn(2)-C6 fungal-type DNA-binding domain"/>
    <property type="match status" value="1"/>
</dbReference>
<dbReference type="PROSITE" id="PS50048">
    <property type="entry name" value="ZN2_CY6_FUNGAL_2"/>
    <property type="match status" value="1"/>
</dbReference>
<dbReference type="PROSITE" id="PS00463">
    <property type="entry name" value="ZN2_CY6_FUNGAL_1"/>
    <property type="match status" value="1"/>
</dbReference>
<evidence type="ECO:0000256" key="1">
    <source>
        <dbReference type="ARBA" id="ARBA00004123"/>
    </source>
</evidence>
<dbReference type="PANTHER" id="PTHR31001">
    <property type="entry name" value="UNCHARACTERIZED TRANSCRIPTIONAL REGULATORY PROTEIN"/>
    <property type="match status" value="1"/>
</dbReference>
<evidence type="ECO:0000313" key="6">
    <source>
        <dbReference type="Proteomes" id="UP000799428"/>
    </source>
</evidence>
<organism evidence="5 6">
    <name type="scientific">Pleomassaria siparia CBS 279.74</name>
    <dbReference type="NCBI Taxonomy" id="1314801"/>
    <lineage>
        <taxon>Eukaryota</taxon>
        <taxon>Fungi</taxon>
        <taxon>Dikarya</taxon>
        <taxon>Ascomycota</taxon>
        <taxon>Pezizomycotina</taxon>
        <taxon>Dothideomycetes</taxon>
        <taxon>Pleosporomycetidae</taxon>
        <taxon>Pleosporales</taxon>
        <taxon>Pleomassariaceae</taxon>
        <taxon>Pleomassaria</taxon>
    </lineage>
</organism>
<dbReference type="PANTHER" id="PTHR31001:SF90">
    <property type="entry name" value="CENTROMERE DNA-BINDING PROTEIN COMPLEX CBF3 SUBUNIT B"/>
    <property type="match status" value="1"/>
</dbReference>
<gene>
    <name evidence="5" type="ORF">K504DRAFT_9431</name>
</gene>
<evidence type="ECO:0000259" key="4">
    <source>
        <dbReference type="PROSITE" id="PS50048"/>
    </source>
</evidence>
<evidence type="ECO:0000256" key="3">
    <source>
        <dbReference type="SAM" id="MobiDB-lite"/>
    </source>
</evidence>
<feature type="region of interest" description="Disordered" evidence="3">
    <location>
        <begin position="92"/>
        <end position="122"/>
    </location>
</feature>
<dbReference type="SUPFAM" id="SSF57701">
    <property type="entry name" value="Zn2/Cys6 DNA-binding domain"/>
    <property type="match status" value="1"/>
</dbReference>
<dbReference type="InterPro" id="IPR001138">
    <property type="entry name" value="Zn2Cys6_DnaBD"/>
</dbReference>
<proteinExistence type="predicted"/>
<dbReference type="CDD" id="cd00067">
    <property type="entry name" value="GAL4"/>
    <property type="match status" value="1"/>
</dbReference>
<dbReference type="Pfam" id="PF00172">
    <property type="entry name" value="Zn_clus"/>
    <property type="match status" value="1"/>
</dbReference>
<keyword evidence="6" id="KW-1185">Reference proteome</keyword>
<dbReference type="OrthoDB" id="3014581at2759"/>
<dbReference type="Proteomes" id="UP000799428">
    <property type="component" value="Unassembled WGS sequence"/>
</dbReference>
<dbReference type="InterPro" id="IPR050613">
    <property type="entry name" value="Sec_Metabolite_Reg"/>
</dbReference>
<dbReference type="EMBL" id="MU005764">
    <property type="protein sequence ID" value="KAF2714753.1"/>
    <property type="molecule type" value="Genomic_DNA"/>
</dbReference>
<dbReference type="GO" id="GO:0000981">
    <property type="term" value="F:DNA-binding transcription factor activity, RNA polymerase II-specific"/>
    <property type="evidence" value="ECO:0007669"/>
    <property type="project" value="InterPro"/>
</dbReference>
<dbReference type="GO" id="GO:0005634">
    <property type="term" value="C:nucleus"/>
    <property type="evidence" value="ECO:0007669"/>
    <property type="project" value="UniProtKB-SubCell"/>
</dbReference>
<dbReference type="SMART" id="SM00066">
    <property type="entry name" value="GAL4"/>
    <property type="match status" value="1"/>
</dbReference>
<feature type="domain" description="Zn(2)-C6 fungal-type" evidence="4">
    <location>
        <begin position="16"/>
        <end position="45"/>
    </location>
</feature>
<dbReference type="CDD" id="cd12148">
    <property type="entry name" value="fungal_TF_MHR"/>
    <property type="match status" value="1"/>
</dbReference>
<feature type="compositionally biased region" description="Polar residues" evidence="3">
    <location>
        <begin position="103"/>
        <end position="122"/>
    </location>
</feature>
<feature type="compositionally biased region" description="Polar residues" evidence="3">
    <location>
        <begin position="61"/>
        <end position="76"/>
    </location>
</feature>
<name>A0A6G1KQ59_9PLEO</name>